<accession>A0ABQ9I7V8</accession>
<evidence type="ECO:0000313" key="1">
    <source>
        <dbReference type="EMBL" id="KAJ8892738.1"/>
    </source>
</evidence>
<dbReference type="Proteomes" id="UP001159363">
    <property type="component" value="Chromosome 2"/>
</dbReference>
<name>A0ABQ9I7V8_9NEOP</name>
<evidence type="ECO:0008006" key="3">
    <source>
        <dbReference type="Google" id="ProtNLM"/>
    </source>
</evidence>
<protein>
    <recommendedName>
        <fullName evidence="3">Transposase</fullName>
    </recommendedName>
</protein>
<reference evidence="1 2" key="1">
    <citation type="submission" date="2023-02" db="EMBL/GenBank/DDBJ databases">
        <title>LHISI_Scaffold_Assembly.</title>
        <authorList>
            <person name="Stuart O.P."/>
            <person name="Cleave R."/>
            <person name="Magrath M.J.L."/>
            <person name="Mikheyev A.S."/>
        </authorList>
    </citation>
    <scope>NUCLEOTIDE SEQUENCE [LARGE SCALE GENOMIC DNA]</scope>
    <source>
        <strain evidence="1">Daus_M_001</strain>
        <tissue evidence="1">Leg muscle</tissue>
    </source>
</reference>
<proteinExistence type="predicted"/>
<organism evidence="1 2">
    <name type="scientific">Dryococelus australis</name>
    <dbReference type="NCBI Taxonomy" id="614101"/>
    <lineage>
        <taxon>Eukaryota</taxon>
        <taxon>Metazoa</taxon>
        <taxon>Ecdysozoa</taxon>
        <taxon>Arthropoda</taxon>
        <taxon>Hexapoda</taxon>
        <taxon>Insecta</taxon>
        <taxon>Pterygota</taxon>
        <taxon>Neoptera</taxon>
        <taxon>Polyneoptera</taxon>
        <taxon>Phasmatodea</taxon>
        <taxon>Verophasmatodea</taxon>
        <taxon>Anareolatae</taxon>
        <taxon>Phasmatidae</taxon>
        <taxon>Eurycanthinae</taxon>
        <taxon>Dryococelus</taxon>
    </lineage>
</organism>
<gene>
    <name evidence="1" type="ORF">PR048_005319</name>
</gene>
<evidence type="ECO:0000313" key="2">
    <source>
        <dbReference type="Proteomes" id="UP001159363"/>
    </source>
</evidence>
<comment type="caution">
    <text evidence="1">The sequence shown here is derived from an EMBL/GenBank/DDBJ whole genome shotgun (WGS) entry which is preliminary data.</text>
</comment>
<sequence length="227" mass="26334">MWLMYNSKFDKEEGRQDLGELERNESLASQALVYMLRSHFKTLSFNDIGELALEALNEIGLNVSAKVCNQGTSNQKFIENIGVSEEKPYFMFKQRRIFVVYDIPHLLKCVRNNMSNDFLIDGQIITWRAIVNLMCSDTKNKLARAAPKLSKQNAFDKMTMKLTAQLKETSSNNNFRLTLRSIILLREELNNEDITLRSSSKFVFGNKLRQRCGYRRNPSAQQFRQSL</sequence>
<keyword evidence="2" id="KW-1185">Reference proteome</keyword>
<dbReference type="EMBL" id="JARBHB010000002">
    <property type="protein sequence ID" value="KAJ8892738.1"/>
    <property type="molecule type" value="Genomic_DNA"/>
</dbReference>